<evidence type="ECO:0000313" key="2">
    <source>
        <dbReference type="EMBL" id="VEU60456.1"/>
    </source>
</evidence>
<dbReference type="EMBL" id="LR214970">
    <property type="protein sequence ID" value="VEU60456.1"/>
    <property type="molecule type" value="Genomic_DNA"/>
</dbReference>
<proteinExistence type="predicted"/>
<dbReference type="AlphaFoldDB" id="A0A449A8I0"/>
<dbReference type="RefSeq" id="WP_129687411.1">
    <property type="nucleotide sequence ID" value="NZ_LR214970.1"/>
</dbReference>
<gene>
    <name evidence="2" type="ORF">NCTC10122_00044</name>
</gene>
<protein>
    <recommendedName>
        <fullName evidence="4">DUF4231 domain-containing protein</fullName>
    </recommendedName>
</protein>
<name>A0A449A8I0_9BACT</name>
<reference evidence="2 3" key="1">
    <citation type="submission" date="2019-01" db="EMBL/GenBank/DDBJ databases">
        <authorList>
            <consortium name="Pathogen Informatics"/>
        </authorList>
    </citation>
    <scope>NUCLEOTIDE SEQUENCE [LARGE SCALE GENOMIC DNA]</scope>
    <source>
        <strain evidence="2 3">NCTC10122</strain>
    </source>
</reference>
<dbReference type="Proteomes" id="UP000290942">
    <property type="component" value="Chromosome"/>
</dbReference>
<evidence type="ECO:0000313" key="3">
    <source>
        <dbReference type="Proteomes" id="UP000290942"/>
    </source>
</evidence>
<accession>A0A449A8I0</accession>
<keyword evidence="1" id="KW-0812">Transmembrane</keyword>
<feature type="transmembrane region" description="Helical" evidence="1">
    <location>
        <begin position="38"/>
        <end position="57"/>
    </location>
</feature>
<organism evidence="2 3">
    <name type="scientific">Mycoplasmopsis bovigenitalium</name>
    <dbReference type="NCBI Taxonomy" id="2112"/>
    <lineage>
        <taxon>Bacteria</taxon>
        <taxon>Bacillati</taxon>
        <taxon>Mycoplasmatota</taxon>
        <taxon>Mycoplasmoidales</taxon>
        <taxon>Metamycoplasmataceae</taxon>
        <taxon>Mycoplasmopsis</taxon>
    </lineage>
</organism>
<sequence length="144" mass="16730">MTKKHNQILDDKIMAWKQVIEYRGDHLRQRNMMTLQSCIFILLIAIFTAGALIYGWVTNKSQTLAEWVKILSIVSFSLLSIATIYFLIKSILLIGILKAFEKQADEKTINKRLKTWIQFGFVAKPSKYLMPFESEQNENNTPEN</sequence>
<keyword evidence="1" id="KW-1133">Transmembrane helix</keyword>
<evidence type="ECO:0008006" key="4">
    <source>
        <dbReference type="Google" id="ProtNLM"/>
    </source>
</evidence>
<feature type="transmembrane region" description="Helical" evidence="1">
    <location>
        <begin position="69"/>
        <end position="88"/>
    </location>
</feature>
<keyword evidence="1" id="KW-0472">Membrane</keyword>
<evidence type="ECO:0000256" key="1">
    <source>
        <dbReference type="SAM" id="Phobius"/>
    </source>
</evidence>